<dbReference type="EMBL" id="CAMXCT010000041">
    <property type="protein sequence ID" value="CAI3972898.1"/>
    <property type="molecule type" value="Genomic_DNA"/>
</dbReference>
<feature type="transmembrane region" description="Helical" evidence="7">
    <location>
        <begin position="381"/>
        <end position="402"/>
    </location>
</feature>
<feature type="transmembrane region" description="Helical" evidence="7">
    <location>
        <begin position="74"/>
        <end position="99"/>
    </location>
</feature>
<keyword evidence="3" id="KW-0813">Transport</keyword>
<feature type="transmembrane region" description="Helical" evidence="7">
    <location>
        <begin position="409"/>
        <end position="428"/>
    </location>
</feature>
<gene>
    <name evidence="8" type="ORF">C1SCF055_LOCUS1434</name>
</gene>
<proteinExistence type="inferred from homology"/>
<keyword evidence="6 7" id="KW-0472">Membrane</keyword>
<name>A0A9P1BG84_9DINO</name>
<dbReference type="Pfam" id="PF00860">
    <property type="entry name" value="Xan_ur_permease"/>
    <property type="match status" value="1"/>
</dbReference>
<dbReference type="InterPro" id="IPR006043">
    <property type="entry name" value="NCS2"/>
</dbReference>
<evidence type="ECO:0000256" key="2">
    <source>
        <dbReference type="ARBA" id="ARBA00005697"/>
    </source>
</evidence>
<dbReference type="EMBL" id="CAMXCT030000041">
    <property type="protein sequence ID" value="CAL4760210.1"/>
    <property type="molecule type" value="Genomic_DNA"/>
</dbReference>
<evidence type="ECO:0000313" key="9">
    <source>
        <dbReference type="EMBL" id="CAL4760210.1"/>
    </source>
</evidence>
<feature type="transmembrane region" description="Helical" evidence="7">
    <location>
        <begin position="345"/>
        <end position="369"/>
    </location>
</feature>
<dbReference type="Proteomes" id="UP001152797">
    <property type="component" value="Unassembled WGS sequence"/>
</dbReference>
<feature type="transmembrane region" description="Helical" evidence="7">
    <location>
        <begin position="159"/>
        <end position="182"/>
    </location>
</feature>
<dbReference type="EMBL" id="CAMXCT020000041">
    <property type="protein sequence ID" value="CAL1126273.1"/>
    <property type="molecule type" value="Genomic_DNA"/>
</dbReference>
<evidence type="ECO:0000313" key="8">
    <source>
        <dbReference type="EMBL" id="CAI3972898.1"/>
    </source>
</evidence>
<reference evidence="9 10" key="2">
    <citation type="submission" date="2024-05" db="EMBL/GenBank/DDBJ databases">
        <authorList>
            <person name="Chen Y."/>
            <person name="Shah S."/>
            <person name="Dougan E. K."/>
            <person name="Thang M."/>
            <person name="Chan C."/>
        </authorList>
    </citation>
    <scope>NUCLEOTIDE SEQUENCE [LARGE SCALE GENOMIC DNA]</scope>
</reference>
<evidence type="ECO:0000256" key="7">
    <source>
        <dbReference type="SAM" id="Phobius"/>
    </source>
</evidence>
<reference evidence="8" key="1">
    <citation type="submission" date="2022-10" db="EMBL/GenBank/DDBJ databases">
        <authorList>
            <person name="Chen Y."/>
            <person name="Dougan E. K."/>
            <person name="Chan C."/>
            <person name="Rhodes N."/>
            <person name="Thang M."/>
        </authorList>
    </citation>
    <scope>NUCLEOTIDE SEQUENCE</scope>
</reference>
<sequence>MDMNIKKPSMLEFMGLAGNFGHLNLRDPFDVKKRGSTYVTEIRAGITTFLAMAYILPVNSGMLSLVIPGKREQLVCATALASFCGCWLMGILSNYPFMLAPGMGTNAFFTFTICLGRGLSYQAAFAAVFVAGCIFITLSITGLRTLMIRLFPEGVKESIGAGVGLFLCFIAFQSSEGMGLSVADPATLVTLNSLSPSNYDSAKLWLSIAVLCVTATLFAAKVPGAPLMGILFGTAVCWIEGFCRGTEHSVFGYPFGTNGDRSAEDFKIYVPTSIIGSPSLDGLSGALWEGFGAASDPATAATFWTAVATFCYTDLLDSSGTFFAVAKVAGLTDRRGNLPLARQNMAYLADAIAALFGSMLGVSTVATFAESTAGVADGAKTGLASLTTGVCFLLAIPIAPVVSAVPPLASGPILCLLGALMCSSVRGIDWDDFQESMPAFVAMVTMPYTFSIGYGIIAGLILWIAIQILLAPLRICRKEDPFVKFKALWAGVFVEGMESDSEISLSEMDTDLPSTSEGQSEP</sequence>
<dbReference type="GO" id="GO:0005345">
    <property type="term" value="F:purine nucleobase transmembrane transporter activity"/>
    <property type="evidence" value="ECO:0007669"/>
    <property type="project" value="TreeGrafter"/>
</dbReference>
<dbReference type="InterPro" id="IPR045018">
    <property type="entry name" value="Azg-like"/>
</dbReference>
<dbReference type="PANTHER" id="PTHR43337:SF1">
    <property type="entry name" value="XANTHINE_URACIL PERMEASE C887.17-RELATED"/>
    <property type="match status" value="1"/>
</dbReference>
<organism evidence="8">
    <name type="scientific">Cladocopium goreaui</name>
    <dbReference type="NCBI Taxonomy" id="2562237"/>
    <lineage>
        <taxon>Eukaryota</taxon>
        <taxon>Sar</taxon>
        <taxon>Alveolata</taxon>
        <taxon>Dinophyceae</taxon>
        <taxon>Suessiales</taxon>
        <taxon>Symbiodiniaceae</taxon>
        <taxon>Cladocopium</taxon>
    </lineage>
</organism>
<evidence type="ECO:0000256" key="6">
    <source>
        <dbReference type="ARBA" id="ARBA00023136"/>
    </source>
</evidence>
<evidence type="ECO:0000256" key="4">
    <source>
        <dbReference type="ARBA" id="ARBA00022692"/>
    </source>
</evidence>
<keyword evidence="5 7" id="KW-1133">Transmembrane helix</keyword>
<dbReference type="PANTHER" id="PTHR43337">
    <property type="entry name" value="XANTHINE/URACIL PERMEASE C887.17-RELATED"/>
    <property type="match status" value="1"/>
</dbReference>
<feature type="transmembrane region" description="Helical" evidence="7">
    <location>
        <begin position="448"/>
        <end position="470"/>
    </location>
</feature>
<evidence type="ECO:0000256" key="5">
    <source>
        <dbReference type="ARBA" id="ARBA00022989"/>
    </source>
</evidence>
<evidence type="ECO:0000256" key="3">
    <source>
        <dbReference type="ARBA" id="ARBA00022448"/>
    </source>
</evidence>
<accession>A0A9P1BG84</accession>
<feature type="transmembrane region" description="Helical" evidence="7">
    <location>
        <begin position="119"/>
        <end position="138"/>
    </location>
</feature>
<dbReference type="AlphaFoldDB" id="A0A9P1BG84"/>
<comment type="similarity">
    <text evidence="2">Belongs to the nucleobase:cation symporter-2 (NCS2) (TC 2.A.40) family. Azg-like subfamily.</text>
</comment>
<dbReference type="GO" id="GO:0005886">
    <property type="term" value="C:plasma membrane"/>
    <property type="evidence" value="ECO:0007669"/>
    <property type="project" value="TreeGrafter"/>
</dbReference>
<keyword evidence="10" id="KW-1185">Reference proteome</keyword>
<comment type="subcellular location">
    <subcellularLocation>
        <location evidence="1">Endomembrane system</location>
        <topology evidence="1">Multi-pass membrane protein</topology>
    </subcellularLocation>
</comment>
<evidence type="ECO:0000256" key="1">
    <source>
        <dbReference type="ARBA" id="ARBA00004127"/>
    </source>
</evidence>
<dbReference type="GO" id="GO:0012505">
    <property type="term" value="C:endomembrane system"/>
    <property type="evidence" value="ECO:0007669"/>
    <property type="project" value="UniProtKB-SubCell"/>
</dbReference>
<keyword evidence="4 7" id="KW-0812">Transmembrane</keyword>
<comment type="caution">
    <text evidence="8">The sequence shown here is derived from an EMBL/GenBank/DDBJ whole genome shotgun (WGS) entry which is preliminary data.</text>
</comment>
<protein>
    <submittedName>
        <fullName evidence="9">Adenine/guanine permease AZG1 (AzgA-homolog protein) (Protein AZAGUANINE RESISTANT 1) (AtAzg1)</fullName>
    </submittedName>
</protein>
<dbReference type="OrthoDB" id="435315at2759"/>
<evidence type="ECO:0000313" key="10">
    <source>
        <dbReference type="Proteomes" id="UP001152797"/>
    </source>
</evidence>
<feature type="transmembrane region" description="Helical" evidence="7">
    <location>
        <begin position="202"/>
        <end position="220"/>
    </location>
</feature>
<feature type="transmembrane region" description="Helical" evidence="7">
    <location>
        <begin position="42"/>
        <end position="67"/>
    </location>
</feature>